<keyword evidence="1" id="KW-1133">Transmembrane helix</keyword>
<accession>A0A1M7UEM6</accession>
<evidence type="ECO:0000313" key="3">
    <source>
        <dbReference type="Proteomes" id="UP000184096"/>
    </source>
</evidence>
<dbReference type="EMBL" id="LT670849">
    <property type="protein sequence ID" value="SHN81404.1"/>
    <property type="molecule type" value="Genomic_DNA"/>
</dbReference>
<dbReference type="Proteomes" id="UP000184096">
    <property type="component" value="Chromosome I"/>
</dbReference>
<keyword evidence="3" id="KW-1185">Reference proteome</keyword>
<sequence length="60" mass="6150">MTNFARLSPSDKAQVNLPAFGAYGALTGAALLIVLMIAIYLAALSPGNTPNDIALMAAFP</sequence>
<keyword evidence="1" id="KW-0812">Transmembrane</keyword>
<dbReference type="AlphaFoldDB" id="A0A1M7UEM6"/>
<proteinExistence type="predicted"/>
<dbReference type="RefSeq" id="WP_072821451.1">
    <property type="nucleotide sequence ID" value="NZ_LT670849.1"/>
</dbReference>
<evidence type="ECO:0000256" key="1">
    <source>
        <dbReference type="SAM" id="Phobius"/>
    </source>
</evidence>
<organism evidence="2 3">
    <name type="scientific">Bradyrhizobium erythrophlei</name>
    <dbReference type="NCBI Taxonomy" id="1437360"/>
    <lineage>
        <taxon>Bacteria</taxon>
        <taxon>Pseudomonadati</taxon>
        <taxon>Pseudomonadota</taxon>
        <taxon>Alphaproteobacteria</taxon>
        <taxon>Hyphomicrobiales</taxon>
        <taxon>Nitrobacteraceae</taxon>
        <taxon>Bradyrhizobium</taxon>
    </lineage>
</organism>
<feature type="transmembrane region" description="Helical" evidence="1">
    <location>
        <begin position="20"/>
        <end position="43"/>
    </location>
</feature>
<evidence type="ECO:0000313" key="2">
    <source>
        <dbReference type="EMBL" id="SHN81404.1"/>
    </source>
</evidence>
<gene>
    <name evidence="2" type="ORF">SAMN05444170_4712</name>
</gene>
<name>A0A1M7UEM6_9BRAD</name>
<protein>
    <submittedName>
        <fullName evidence="2">Uncharacterized protein</fullName>
    </submittedName>
</protein>
<keyword evidence="1" id="KW-0472">Membrane</keyword>
<reference evidence="3" key="1">
    <citation type="submission" date="2016-11" db="EMBL/GenBank/DDBJ databases">
        <authorList>
            <person name="Varghese N."/>
            <person name="Submissions S."/>
        </authorList>
    </citation>
    <scope>NUCLEOTIDE SEQUENCE [LARGE SCALE GENOMIC DNA]</scope>
    <source>
        <strain evidence="3">GAS401</strain>
    </source>
</reference>